<dbReference type="Proteomes" id="UP000191124">
    <property type="component" value="Unassembled WGS sequence"/>
</dbReference>
<proteinExistence type="predicted"/>
<evidence type="ECO:0000256" key="1">
    <source>
        <dbReference type="SAM" id="Coils"/>
    </source>
</evidence>
<dbReference type="EMBL" id="MUAL01000065">
    <property type="protein sequence ID" value="OOR21730.1"/>
    <property type="molecule type" value="Genomic_DNA"/>
</dbReference>
<protein>
    <recommendedName>
        <fullName evidence="4">Apea-like HEPN domain-containing protein</fullName>
    </recommendedName>
</protein>
<accession>A0A1S9UHQ0</accession>
<organism evidence="2 3">
    <name type="scientific">Bacillus cereus</name>
    <dbReference type="NCBI Taxonomy" id="1396"/>
    <lineage>
        <taxon>Bacteria</taxon>
        <taxon>Bacillati</taxon>
        <taxon>Bacillota</taxon>
        <taxon>Bacilli</taxon>
        <taxon>Bacillales</taxon>
        <taxon>Bacillaceae</taxon>
        <taxon>Bacillus</taxon>
        <taxon>Bacillus cereus group</taxon>
    </lineage>
</organism>
<name>A0A1S9UHQ0_BACCE</name>
<keyword evidence="1" id="KW-0175">Coiled coil</keyword>
<dbReference type="RefSeq" id="WP_078181608.1">
    <property type="nucleotide sequence ID" value="NZ_MUAL01000065.1"/>
</dbReference>
<sequence length="576" mass="68095">MSDLIRFVMINQKNSKWNFELETYTNNILTKIKSALNISDFRFYTNGIKTRRCSIIIDTNEYLVTFTHIFSTKGSQLKIDISGIFSVHPDHNLHNLKIELKDEMMSEWEQCVWLEDRQSEAFSEELYMDIHSVENTLRRVINTILFYKLGGDWWEKYMPTNLTSTYSMRNDQYRKRARSFQDVHTNLMSINTGDLVKILTFKTYKVKELNSFNYSQRELAENYMNSSQRFRYIMSDILNGQKIESHGKELTDILIDEMEVEIDFWKDFFASWFSCDSREFQGKWDSFSEDRNHVAHNKLIDFKLYRKYKKSMDDLLKLIKEAEKEFNDHLNSEMDLYIEELEAMQLINDYEMQFDLRRRVSEEAGVEILVKEQILDLLKEKIIDTFDNIKEDIYYRSDIEVIFVKPHLDKVEKIFTIVHNYFNHKIHVDIEAYIDSSEAGSSSVKLTLYYNDDMEESFNISYTNGSARFDEEQGCYLPFIQEELNISALYNLETAINNLLEDKMLEIEDDEVASFSCQNCQKYAINISDYNGLGIGICLYCEHINHVRKCIECGDVINSPEDDELCDSCKIHCTIA</sequence>
<gene>
    <name evidence="2" type="ORF">BW892_22320</name>
</gene>
<comment type="caution">
    <text evidence="2">The sequence shown here is derived from an EMBL/GenBank/DDBJ whole genome shotgun (WGS) entry which is preliminary data.</text>
</comment>
<evidence type="ECO:0008006" key="4">
    <source>
        <dbReference type="Google" id="ProtNLM"/>
    </source>
</evidence>
<dbReference type="AlphaFoldDB" id="A0A1S9UHQ0"/>
<evidence type="ECO:0000313" key="3">
    <source>
        <dbReference type="Proteomes" id="UP000191124"/>
    </source>
</evidence>
<feature type="coiled-coil region" evidence="1">
    <location>
        <begin position="305"/>
        <end position="332"/>
    </location>
</feature>
<reference evidence="2 3" key="1">
    <citation type="submission" date="2017-01" db="EMBL/GenBank/DDBJ databases">
        <title>Bacillus cereus isolates.</title>
        <authorList>
            <person name="Beno S.M."/>
        </authorList>
    </citation>
    <scope>NUCLEOTIDE SEQUENCE [LARGE SCALE GENOMIC DNA]</scope>
    <source>
        <strain evidence="2 3">FSL M7-1219</strain>
    </source>
</reference>
<evidence type="ECO:0000313" key="2">
    <source>
        <dbReference type="EMBL" id="OOR21730.1"/>
    </source>
</evidence>